<evidence type="ECO:0000313" key="3">
    <source>
        <dbReference type="Proteomes" id="UP000194236"/>
    </source>
</evidence>
<dbReference type="InterPro" id="IPR026003">
    <property type="entry name" value="Cohesin_HEAT"/>
</dbReference>
<sequence length="410" mass="47033">MLIRLTDAFFQPDTNITHTRDSLTKQSTAALQIISSFLTHFFRKCHQHSSGGNSSDVDFKLIFESLLNDLLDQLHSPHQTASILIVQVIIKLLISYLAPPPQQQPNKTQTSSLAARLLAIEYLSIICSKFAQFLAEKDETIKELQTTFSTIEQEVDVKPVKNKNKHRDKQQQQQQESEQKQKDENFVTKVYNYLIDYFNSEKLFREKLCLGSIWIKDKYFTESERNEEDFLKKLNQSRFNEDSGSVVAISTAALCIQYMEFVHFSTNTRLFNISISHVTASLSNTSNTTQRSRAMKCLSNILSSSTIDRATQLLSRTDLQNAMRSALLDPSTSVREATVDLIGRFVLQSKDRTLVQRYSDLIGDRILDTGISVRKRVIKILRDFCIEFPEYEKCGEMAVRIVRRINDDGE</sequence>
<feature type="non-terminal residue" evidence="2">
    <location>
        <position position="410"/>
    </location>
</feature>
<feature type="region of interest" description="Disordered" evidence="1">
    <location>
        <begin position="159"/>
        <end position="181"/>
    </location>
</feature>
<dbReference type="InterPro" id="IPR011989">
    <property type="entry name" value="ARM-like"/>
</dbReference>
<dbReference type="GO" id="GO:0010468">
    <property type="term" value="P:regulation of gene expression"/>
    <property type="evidence" value="ECO:0007669"/>
    <property type="project" value="InterPro"/>
</dbReference>
<dbReference type="AlphaFoldDB" id="A0A1Y3BN59"/>
<keyword evidence="3" id="KW-1185">Reference proteome</keyword>
<dbReference type="Proteomes" id="UP000194236">
    <property type="component" value="Unassembled WGS sequence"/>
</dbReference>
<dbReference type="Gene3D" id="1.25.10.10">
    <property type="entry name" value="Leucine-rich Repeat Variant"/>
    <property type="match status" value="1"/>
</dbReference>
<protein>
    <submittedName>
        <fullName evidence="2">Nipped-B-like protein</fullName>
    </submittedName>
</protein>
<reference evidence="2 3" key="1">
    <citation type="submission" date="2017-03" db="EMBL/GenBank/DDBJ databases">
        <title>Genome Survey of Euroglyphus maynei.</title>
        <authorList>
            <person name="Arlian L.G."/>
            <person name="Morgan M.S."/>
            <person name="Rider S.D."/>
        </authorList>
    </citation>
    <scope>NUCLEOTIDE SEQUENCE [LARGE SCALE GENOMIC DNA]</scope>
    <source>
        <strain evidence="2">Arlian Lab</strain>
        <tissue evidence="2">Whole body</tissue>
    </source>
</reference>
<dbReference type="Pfam" id="PF12765">
    <property type="entry name" value="Cohesin_HEAT"/>
    <property type="match status" value="1"/>
</dbReference>
<dbReference type="GO" id="GO:0090694">
    <property type="term" value="C:Scc2-Scc4 cohesin loading complex"/>
    <property type="evidence" value="ECO:0007669"/>
    <property type="project" value="TreeGrafter"/>
</dbReference>
<dbReference type="GO" id="GO:0140588">
    <property type="term" value="P:chromatin looping"/>
    <property type="evidence" value="ECO:0007669"/>
    <property type="project" value="InterPro"/>
</dbReference>
<dbReference type="OrthoDB" id="418242at2759"/>
<gene>
    <name evidence="2" type="ORF">BLA29_006473</name>
</gene>
<dbReference type="InterPro" id="IPR016024">
    <property type="entry name" value="ARM-type_fold"/>
</dbReference>
<dbReference type="SUPFAM" id="SSF48371">
    <property type="entry name" value="ARM repeat"/>
    <property type="match status" value="1"/>
</dbReference>
<proteinExistence type="predicted"/>
<dbReference type="GO" id="GO:0034087">
    <property type="term" value="P:establishment of mitotic sister chromatid cohesion"/>
    <property type="evidence" value="ECO:0007669"/>
    <property type="project" value="TreeGrafter"/>
</dbReference>
<comment type="caution">
    <text evidence="2">The sequence shown here is derived from an EMBL/GenBank/DDBJ whole genome shotgun (WGS) entry which is preliminary data.</text>
</comment>
<dbReference type="PANTHER" id="PTHR21704:SF18">
    <property type="entry name" value="NIPPED-B-LIKE PROTEIN"/>
    <property type="match status" value="1"/>
</dbReference>
<organism evidence="2 3">
    <name type="scientific">Euroglyphus maynei</name>
    <name type="common">Mayne's house dust mite</name>
    <dbReference type="NCBI Taxonomy" id="6958"/>
    <lineage>
        <taxon>Eukaryota</taxon>
        <taxon>Metazoa</taxon>
        <taxon>Ecdysozoa</taxon>
        <taxon>Arthropoda</taxon>
        <taxon>Chelicerata</taxon>
        <taxon>Arachnida</taxon>
        <taxon>Acari</taxon>
        <taxon>Acariformes</taxon>
        <taxon>Sarcoptiformes</taxon>
        <taxon>Astigmata</taxon>
        <taxon>Psoroptidia</taxon>
        <taxon>Analgoidea</taxon>
        <taxon>Pyroglyphidae</taxon>
        <taxon>Pyroglyphinae</taxon>
        <taxon>Euroglyphus</taxon>
    </lineage>
</organism>
<dbReference type="GO" id="GO:0071169">
    <property type="term" value="P:establishment of protein localization to chromatin"/>
    <property type="evidence" value="ECO:0007669"/>
    <property type="project" value="TreeGrafter"/>
</dbReference>
<evidence type="ECO:0000256" key="1">
    <source>
        <dbReference type="SAM" id="MobiDB-lite"/>
    </source>
</evidence>
<dbReference type="InterPro" id="IPR033031">
    <property type="entry name" value="Scc2/Nipped-B"/>
</dbReference>
<accession>A0A1Y3BN59</accession>
<dbReference type="GO" id="GO:0003682">
    <property type="term" value="F:chromatin binding"/>
    <property type="evidence" value="ECO:0007669"/>
    <property type="project" value="TreeGrafter"/>
</dbReference>
<dbReference type="GO" id="GO:0061775">
    <property type="term" value="F:cohesin loader activity"/>
    <property type="evidence" value="ECO:0007669"/>
    <property type="project" value="InterPro"/>
</dbReference>
<dbReference type="PANTHER" id="PTHR21704">
    <property type="entry name" value="NIPPED-B-LIKE PROTEIN DELANGIN SCC2-RELATED"/>
    <property type="match status" value="1"/>
</dbReference>
<name>A0A1Y3BN59_EURMA</name>
<dbReference type="GO" id="GO:1990414">
    <property type="term" value="P:replication-born double-strand break repair via sister chromatid exchange"/>
    <property type="evidence" value="ECO:0007669"/>
    <property type="project" value="TreeGrafter"/>
</dbReference>
<dbReference type="EMBL" id="MUJZ01008633">
    <property type="protein sequence ID" value="OTF82401.1"/>
    <property type="molecule type" value="Genomic_DNA"/>
</dbReference>
<evidence type="ECO:0000313" key="2">
    <source>
        <dbReference type="EMBL" id="OTF82401.1"/>
    </source>
</evidence>